<protein>
    <submittedName>
        <fullName evidence="2">Uncharacterized protein</fullName>
    </submittedName>
</protein>
<sequence>MSPAPDARTAPYTKAVFKKAPYATPYETALSDMTPSDMTATNPTAHVNRLPARGDAQ</sequence>
<reference evidence="2" key="2">
    <citation type="journal article" date="2023" name="Int. J. Syst. Evol. Microbiol.">
        <title>Streptomyces marispadix sp. nov., isolated from marine beach sediment of the Northern Coast of Portugal.</title>
        <authorList>
            <person name="dos Santos J.D.N."/>
            <person name="Vitorino I.R."/>
            <person name="Kallscheuer N."/>
            <person name="Srivastava A."/>
            <person name="Krautwurst S."/>
            <person name="Marz M."/>
            <person name="Jogler C."/>
            <person name="Lobo Da Cunha A."/>
            <person name="Catita J."/>
            <person name="Goncalves H."/>
            <person name="Gonzalez I."/>
            <person name="Reyes F."/>
            <person name="Lage O.M."/>
        </authorList>
    </citation>
    <scope>NUCLEOTIDE SEQUENCE</scope>
    <source>
        <strain evidence="2">M600PL45_2</strain>
    </source>
</reference>
<name>A0ABS9SYN3_9ACTN</name>
<dbReference type="EMBL" id="JAKWJU010000002">
    <property type="protein sequence ID" value="MCH6161396.1"/>
    <property type="molecule type" value="Genomic_DNA"/>
</dbReference>
<evidence type="ECO:0000313" key="3">
    <source>
        <dbReference type="Proteomes" id="UP001166784"/>
    </source>
</evidence>
<dbReference type="RefSeq" id="WP_241059820.1">
    <property type="nucleotide sequence ID" value="NZ_JAKWJU010000002.1"/>
</dbReference>
<reference evidence="2" key="1">
    <citation type="submission" date="2022-03" db="EMBL/GenBank/DDBJ databases">
        <authorList>
            <person name="Santos J.D.N."/>
            <person name="Kallscheuer N."/>
            <person name="Jogler C."/>
            <person name="Lage O.M."/>
        </authorList>
    </citation>
    <scope>NUCLEOTIDE SEQUENCE</scope>
    <source>
        <strain evidence="2">M600PL45_2</strain>
    </source>
</reference>
<proteinExistence type="predicted"/>
<dbReference type="Proteomes" id="UP001166784">
    <property type="component" value="Unassembled WGS sequence"/>
</dbReference>
<evidence type="ECO:0000256" key="1">
    <source>
        <dbReference type="SAM" id="MobiDB-lite"/>
    </source>
</evidence>
<gene>
    <name evidence="2" type="ORF">MMA15_13610</name>
</gene>
<feature type="compositionally biased region" description="Polar residues" evidence="1">
    <location>
        <begin position="32"/>
        <end position="45"/>
    </location>
</feature>
<accession>A0ABS9SYN3</accession>
<feature type="region of interest" description="Disordered" evidence="1">
    <location>
        <begin position="32"/>
        <end position="57"/>
    </location>
</feature>
<evidence type="ECO:0000313" key="2">
    <source>
        <dbReference type="EMBL" id="MCH6161396.1"/>
    </source>
</evidence>
<organism evidence="2 3">
    <name type="scientific">Streptomyces marispadix</name>
    <dbReference type="NCBI Taxonomy" id="2922868"/>
    <lineage>
        <taxon>Bacteria</taxon>
        <taxon>Bacillati</taxon>
        <taxon>Actinomycetota</taxon>
        <taxon>Actinomycetes</taxon>
        <taxon>Kitasatosporales</taxon>
        <taxon>Streptomycetaceae</taxon>
        <taxon>Streptomyces</taxon>
    </lineage>
</organism>
<keyword evidence="3" id="KW-1185">Reference proteome</keyword>
<comment type="caution">
    <text evidence="2">The sequence shown here is derived from an EMBL/GenBank/DDBJ whole genome shotgun (WGS) entry which is preliminary data.</text>
</comment>